<dbReference type="Proteomes" id="UP000343317">
    <property type="component" value="Unassembled WGS sequence"/>
</dbReference>
<evidence type="ECO:0000256" key="1">
    <source>
        <dbReference type="SAM" id="MobiDB-lite"/>
    </source>
</evidence>
<reference evidence="4 5" key="1">
    <citation type="submission" date="2019-08" db="EMBL/GenBank/DDBJ databases">
        <authorList>
            <person name="Peeters C."/>
        </authorList>
    </citation>
    <scope>NUCLEOTIDE SEQUENCE [LARGE SCALE GENOMIC DNA]</scope>
    <source>
        <strain evidence="4 5">LMG 31112</strain>
    </source>
</reference>
<dbReference type="GO" id="GO:0003677">
    <property type="term" value="F:DNA binding"/>
    <property type="evidence" value="ECO:0007669"/>
    <property type="project" value="UniProtKB-KW"/>
</dbReference>
<dbReference type="InterPro" id="IPR039445">
    <property type="entry name" value="DauR-like_HTH"/>
</dbReference>
<dbReference type="InterPro" id="IPR039446">
    <property type="entry name" value="DauR-like"/>
</dbReference>
<dbReference type="PANTHER" id="PTHR35568">
    <property type="entry name" value="TRANSCRIPTIONAL REGULATOR DAUR"/>
    <property type="match status" value="1"/>
</dbReference>
<dbReference type="AlphaFoldDB" id="A0A5E4YYH1"/>
<accession>A0A5E4YYH1</accession>
<name>A0A5E4YYH1_9BURK</name>
<organism evidence="4 5">
    <name type="scientific">Pandoraea horticolens</name>
    <dbReference type="NCBI Taxonomy" id="2508298"/>
    <lineage>
        <taxon>Bacteria</taxon>
        <taxon>Pseudomonadati</taxon>
        <taxon>Pseudomonadota</taxon>
        <taxon>Betaproteobacteria</taxon>
        <taxon>Burkholderiales</taxon>
        <taxon>Burkholderiaceae</taxon>
        <taxon>Pandoraea</taxon>
    </lineage>
</organism>
<feature type="domain" description="YheO-like" evidence="2">
    <location>
        <begin position="73"/>
        <end position="190"/>
    </location>
</feature>
<keyword evidence="4" id="KW-0238">DNA-binding</keyword>
<proteinExistence type="predicted"/>
<evidence type="ECO:0000259" key="3">
    <source>
        <dbReference type="Pfam" id="PF13309"/>
    </source>
</evidence>
<evidence type="ECO:0000259" key="2">
    <source>
        <dbReference type="Pfam" id="PF08348"/>
    </source>
</evidence>
<protein>
    <submittedName>
        <fullName evidence="4">DNA-binding protein</fullName>
    </submittedName>
</protein>
<dbReference type="Pfam" id="PF13309">
    <property type="entry name" value="HTH_22"/>
    <property type="match status" value="1"/>
</dbReference>
<evidence type="ECO:0000313" key="5">
    <source>
        <dbReference type="Proteomes" id="UP000343317"/>
    </source>
</evidence>
<dbReference type="Pfam" id="PF08348">
    <property type="entry name" value="PAS_6"/>
    <property type="match status" value="1"/>
</dbReference>
<evidence type="ECO:0000313" key="4">
    <source>
        <dbReference type="EMBL" id="VVE53969.1"/>
    </source>
</evidence>
<feature type="region of interest" description="Disordered" evidence="1">
    <location>
        <begin position="286"/>
        <end position="330"/>
    </location>
</feature>
<dbReference type="InterPro" id="IPR013559">
    <property type="entry name" value="YheO"/>
</dbReference>
<dbReference type="EMBL" id="CABPSM010000022">
    <property type="protein sequence ID" value="VVE53969.1"/>
    <property type="molecule type" value="Genomic_DNA"/>
</dbReference>
<dbReference type="PANTHER" id="PTHR35568:SF1">
    <property type="entry name" value="TRANSCRIPTIONAL REGULATOR DAUR"/>
    <property type="match status" value="1"/>
</dbReference>
<sequence length="330" mass="35680">MRGDANRSPWSRLLREPVKIVVEWQILRAAGSESTRDVTTSGDPALKSQTTEFVITEKNVDAQDEEQRIIDVLASVLEGLGSVVGSNTELILHDLRHPDHSTVALVNGHVTGRRIGDPIIAAPVEDKGFDLLLRKRPAPQPMTSTIAQYQSRTRDGRELASTTVLLRNRKGQPFASVCANADLTEFQMLAAVLGRLTPRQETPKATEPPEHPTVDDLIEDIIAGAMATVGKPVTLMDKAQKVRVVAELQRRGLFMIKGAADRVAAALRVTRFTVYNYLDALSDPAEGRDVAKRSGAGKAEGSGGAGKPPPKTRKVAAKPSPSARGRSHSR</sequence>
<gene>
    <name evidence="4" type="ORF">PHO31112_04891</name>
</gene>
<feature type="domain" description="Transcriptional regulator DauR-like HTH" evidence="3">
    <location>
        <begin position="217"/>
        <end position="279"/>
    </location>
</feature>
<keyword evidence="5" id="KW-1185">Reference proteome</keyword>